<dbReference type="InterPro" id="IPR050955">
    <property type="entry name" value="Plant_Biomass_Hydrol_Est"/>
</dbReference>
<organism evidence="5 6">
    <name type="scientific">Fulvivirga sediminis</name>
    <dbReference type="NCBI Taxonomy" id="2803949"/>
    <lineage>
        <taxon>Bacteria</taxon>
        <taxon>Pseudomonadati</taxon>
        <taxon>Bacteroidota</taxon>
        <taxon>Cytophagia</taxon>
        <taxon>Cytophagales</taxon>
        <taxon>Fulvivirgaceae</taxon>
        <taxon>Fulvivirga</taxon>
    </lineage>
</organism>
<gene>
    <name evidence="5" type="ORF">JL102_08765</name>
</gene>
<feature type="domain" description="Secretion system C-terminal sorting" evidence="3">
    <location>
        <begin position="720"/>
        <end position="798"/>
    </location>
</feature>
<dbReference type="Gene3D" id="3.40.50.1820">
    <property type="entry name" value="alpha/beta hydrolase"/>
    <property type="match status" value="1"/>
</dbReference>
<dbReference type="Pfam" id="PF25275">
    <property type="entry name" value="Golvesin_C"/>
    <property type="match status" value="3"/>
</dbReference>
<feature type="chain" id="PRO_5037151525" evidence="2">
    <location>
        <begin position="29"/>
        <end position="800"/>
    </location>
</feature>
<feature type="signal peptide" evidence="2">
    <location>
        <begin position="1"/>
        <end position="28"/>
    </location>
</feature>
<evidence type="ECO:0000256" key="1">
    <source>
        <dbReference type="ARBA" id="ARBA00022729"/>
    </source>
</evidence>
<dbReference type="PANTHER" id="PTHR43037">
    <property type="entry name" value="UNNAMED PRODUCT-RELATED"/>
    <property type="match status" value="1"/>
</dbReference>
<dbReference type="PANTHER" id="PTHR43037:SF1">
    <property type="entry name" value="BLL1128 PROTEIN"/>
    <property type="match status" value="1"/>
</dbReference>
<dbReference type="InterPro" id="IPR029058">
    <property type="entry name" value="AB_hydrolase_fold"/>
</dbReference>
<evidence type="ECO:0000259" key="4">
    <source>
        <dbReference type="Pfam" id="PF25275"/>
    </source>
</evidence>
<proteinExistence type="predicted"/>
<dbReference type="InterPro" id="IPR033803">
    <property type="entry name" value="CBD-like_Golvesin-Xly"/>
</dbReference>
<reference evidence="5" key="1">
    <citation type="submission" date="2021-01" db="EMBL/GenBank/DDBJ databases">
        <title>Fulvivirga kasyanovii gen. nov., sp nov., a novel member of the phylum Bacteroidetes isolated from seawater in a mussel farm.</title>
        <authorList>
            <person name="Zhao L.-H."/>
            <person name="Wang Z.-J."/>
        </authorList>
    </citation>
    <scope>NUCLEOTIDE SEQUENCE</scope>
    <source>
        <strain evidence="5">2943</strain>
    </source>
</reference>
<sequence length="800" mass="87761">MKNCKNLKSVKVGLLLCVLFFVCSVAWGQGFTAKRTDYGVGYLEYLPPNYNPSKQYPVIIFLHGSGERGDGSPASLEKIKKNGIPKLIKNGADICVNVNGREQCFIVLCPQTNRWGYDREIMPFTRFAAESYPIDPNRIYVTGVSMGGKGSWQAGYNDEDDDNIFAAIAPVSADGDPNKVYKVAEREIPTWVFHGSRDNSIPLRTAEYMVSQLMDADPNPEPLMTIYDGGTHGGSTWDKAYNLGHTYQNPNIYEWFLSHSLSGNGFEDPDDGGEDVVEVIVDDKSASFTSGWVNSTSGAEAKYKTTYRHDNNTNKGSQSATFSTSLEPGVYEVYGWWWEHSNRSSKTPFVISHAEGTSTVIQNQRRSGSRWTLLGTYTFGTSGRVVIGNANTDGYVVADAIKFKKIGDADPGDGETGNAVIVDNSDNGFSRSGSWSLSRQGGDSKYADSYFHDNNSGKGNKTATFSASLAAGSYDVYGWWWNFDNRATNAPFTIRHANGVSTVTKNQRTEGAKWVRLGTYNFNGASTVTLSNANTNGYVVADAIKFVPTGSVGDGDVVDNSPNQEVIDNQSGKFSRSGSWSWSDAGDSKYGNNYFHDGNGNKGQTKAEFKTRLSGTYQVYGWWFAFENRATNVPFDIIHAGGKSTIYKNQSINGGKWVSLGTYQFNGDAQVVIRNNHTNGYVVADAVKFVKVSSNNSRIASDEPALEVASELESTDKSSLYPNPANDILHVKVKTDLNDFTVQLMDISGRVYLDKAFSKSAGESEEVTIDLHAYSNVPKGINLVRVLSEEGAETLKFIYK</sequence>
<dbReference type="Pfam" id="PF18962">
    <property type="entry name" value="Por_Secre_tail"/>
    <property type="match status" value="1"/>
</dbReference>
<dbReference type="SUPFAM" id="SSF53474">
    <property type="entry name" value="alpha/beta-Hydrolases"/>
    <property type="match status" value="1"/>
</dbReference>
<comment type="caution">
    <text evidence="5">The sequence shown here is derived from an EMBL/GenBank/DDBJ whole genome shotgun (WGS) entry which is preliminary data.</text>
</comment>
<keyword evidence="1 2" id="KW-0732">Signal</keyword>
<dbReference type="Proteomes" id="UP000659388">
    <property type="component" value="Unassembled WGS sequence"/>
</dbReference>
<evidence type="ECO:0000313" key="5">
    <source>
        <dbReference type="EMBL" id="MBL3656220.1"/>
    </source>
</evidence>
<dbReference type="NCBIfam" id="TIGR04183">
    <property type="entry name" value="Por_Secre_tail"/>
    <property type="match status" value="1"/>
</dbReference>
<name>A0A937F8H5_9BACT</name>
<keyword evidence="6" id="KW-1185">Reference proteome</keyword>
<dbReference type="InterPro" id="IPR026444">
    <property type="entry name" value="Secre_tail"/>
</dbReference>
<feature type="domain" description="Golvesin/Xly CBD-like" evidence="4">
    <location>
        <begin position="280"/>
        <end position="404"/>
    </location>
</feature>
<protein>
    <submittedName>
        <fullName evidence="5">T9SS type A sorting domain-containing protein</fullName>
    </submittedName>
</protein>
<dbReference type="AlphaFoldDB" id="A0A937F8H5"/>
<evidence type="ECO:0000259" key="3">
    <source>
        <dbReference type="Pfam" id="PF18962"/>
    </source>
</evidence>
<accession>A0A937F8H5</accession>
<dbReference type="EMBL" id="JAESIY010000004">
    <property type="protein sequence ID" value="MBL3656220.1"/>
    <property type="molecule type" value="Genomic_DNA"/>
</dbReference>
<evidence type="ECO:0000256" key="2">
    <source>
        <dbReference type="SAM" id="SignalP"/>
    </source>
</evidence>
<feature type="domain" description="Golvesin/Xly CBD-like" evidence="4">
    <location>
        <begin position="566"/>
        <end position="690"/>
    </location>
</feature>
<dbReference type="RefSeq" id="WP_202244010.1">
    <property type="nucleotide sequence ID" value="NZ_JAESIY010000004.1"/>
</dbReference>
<feature type="domain" description="Golvesin/Xly CBD-like" evidence="4">
    <location>
        <begin position="420"/>
        <end position="547"/>
    </location>
</feature>
<evidence type="ECO:0000313" key="6">
    <source>
        <dbReference type="Proteomes" id="UP000659388"/>
    </source>
</evidence>